<dbReference type="Proteomes" id="UP000321513">
    <property type="component" value="Unassembled WGS sequence"/>
</dbReference>
<comment type="caution">
    <text evidence="2">The sequence shown here is derived from an EMBL/GenBank/DDBJ whole genome shotgun (WGS) entry which is preliminary data.</text>
</comment>
<keyword evidence="3" id="KW-1185">Reference proteome</keyword>
<dbReference type="AlphaFoldDB" id="A0A512B6N7"/>
<proteinExistence type="predicted"/>
<sequence length="85" mass="9671">MDNYKDLEEANKEIEKSKVILHDTEDFKNKEEREEFERKELGENQEKEQGSGVFTADGKELPNIEGGYDIIEPGGSMGDDDFVSV</sequence>
<dbReference type="EMBL" id="BJYT01000001">
    <property type="protein sequence ID" value="GEO07633.1"/>
    <property type="molecule type" value="Genomic_DNA"/>
</dbReference>
<dbReference type="RefSeq" id="WP_147201596.1">
    <property type="nucleotide sequence ID" value="NZ_BJYT01000001.1"/>
</dbReference>
<gene>
    <name evidence="2" type="ORF">SAE01_01290</name>
</gene>
<accession>A0A512B6N7</accession>
<name>A0A512B6N7_9BACT</name>
<reference evidence="2 3" key="1">
    <citation type="submission" date="2019-07" db="EMBL/GenBank/DDBJ databases">
        <title>Whole genome shotgun sequence of Segetibacter aerophilus NBRC 106135.</title>
        <authorList>
            <person name="Hosoyama A."/>
            <person name="Uohara A."/>
            <person name="Ohji S."/>
            <person name="Ichikawa N."/>
        </authorList>
    </citation>
    <scope>NUCLEOTIDE SEQUENCE [LARGE SCALE GENOMIC DNA]</scope>
    <source>
        <strain evidence="2 3">NBRC 106135</strain>
    </source>
</reference>
<evidence type="ECO:0000313" key="2">
    <source>
        <dbReference type="EMBL" id="GEO07633.1"/>
    </source>
</evidence>
<feature type="region of interest" description="Disordered" evidence="1">
    <location>
        <begin position="25"/>
        <end position="85"/>
    </location>
</feature>
<feature type="compositionally biased region" description="Basic and acidic residues" evidence="1">
    <location>
        <begin position="25"/>
        <end position="49"/>
    </location>
</feature>
<protein>
    <submittedName>
        <fullName evidence="2">Uncharacterized protein</fullName>
    </submittedName>
</protein>
<evidence type="ECO:0000256" key="1">
    <source>
        <dbReference type="SAM" id="MobiDB-lite"/>
    </source>
</evidence>
<organism evidence="2 3">
    <name type="scientific">Segetibacter aerophilus</name>
    <dbReference type="NCBI Taxonomy" id="670293"/>
    <lineage>
        <taxon>Bacteria</taxon>
        <taxon>Pseudomonadati</taxon>
        <taxon>Bacteroidota</taxon>
        <taxon>Chitinophagia</taxon>
        <taxon>Chitinophagales</taxon>
        <taxon>Chitinophagaceae</taxon>
        <taxon>Segetibacter</taxon>
    </lineage>
</organism>
<evidence type="ECO:0000313" key="3">
    <source>
        <dbReference type="Proteomes" id="UP000321513"/>
    </source>
</evidence>